<dbReference type="OrthoDB" id="9869028at2"/>
<reference evidence="1 2" key="1">
    <citation type="submission" date="2019-10" db="EMBL/GenBank/DDBJ databases">
        <title>New species of Slilvanegrellaceae.</title>
        <authorList>
            <person name="Pitt A."/>
            <person name="Hahn M.W."/>
        </authorList>
    </citation>
    <scope>NUCLEOTIDE SEQUENCE [LARGE SCALE GENOMIC DNA]</scope>
    <source>
        <strain evidence="1 2">SP-Ram-0.45-NSY-1</strain>
    </source>
</reference>
<gene>
    <name evidence="1" type="ORF">GCL60_16040</name>
</gene>
<name>A0A6N6VPG1_9BACT</name>
<dbReference type="RefSeq" id="WP_153421762.1">
    <property type="nucleotide sequence ID" value="NZ_WFLM01000008.1"/>
</dbReference>
<organism evidence="1 2">
    <name type="scientific">Silvanigrella paludirubra</name>
    <dbReference type="NCBI Taxonomy" id="2499159"/>
    <lineage>
        <taxon>Bacteria</taxon>
        <taxon>Pseudomonadati</taxon>
        <taxon>Bdellovibrionota</taxon>
        <taxon>Oligoflexia</taxon>
        <taxon>Silvanigrellales</taxon>
        <taxon>Silvanigrellaceae</taxon>
        <taxon>Silvanigrella</taxon>
    </lineage>
</organism>
<evidence type="ECO:0000313" key="2">
    <source>
        <dbReference type="Proteomes" id="UP000437748"/>
    </source>
</evidence>
<accession>A0A6N6VPG1</accession>
<dbReference type="EMBL" id="WFLM01000008">
    <property type="protein sequence ID" value="KAB8036072.1"/>
    <property type="molecule type" value="Genomic_DNA"/>
</dbReference>
<proteinExistence type="predicted"/>
<dbReference type="Proteomes" id="UP000437748">
    <property type="component" value="Unassembled WGS sequence"/>
</dbReference>
<sequence length="271" mass="29805">MKKVFLPIVVSLSFLSCKNDSSEENLIKENYISNRAILRYSAVGSMNVDILCPKVLKGNKDWSSKNVTFRQNSPIYLISNVKCSITINTYTTANGVTLTPDNTPAVLSLNSSGSGSFDHVYYHDGSGNHEYLSASALNYEIYVYENSSFPVKEIDGLFVDANANLKDISVPLHSSFVIPFKFSSFANLTINSLTVKTDGLNTTIGAGVNDWTVSNINNCTNFTSNCSLSLKYSPTKEVKEFDDDSELNIEYKVAGTADIISTSVPIRFKTK</sequence>
<dbReference type="AlphaFoldDB" id="A0A6N6VPG1"/>
<keyword evidence="2" id="KW-1185">Reference proteome</keyword>
<protein>
    <submittedName>
        <fullName evidence="1">Uncharacterized protein</fullName>
    </submittedName>
</protein>
<comment type="caution">
    <text evidence="1">The sequence shown here is derived from an EMBL/GenBank/DDBJ whole genome shotgun (WGS) entry which is preliminary data.</text>
</comment>
<evidence type="ECO:0000313" key="1">
    <source>
        <dbReference type="EMBL" id="KAB8036072.1"/>
    </source>
</evidence>
<dbReference type="PROSITE" id="PS51257">
    <property type="entry name" value="PROKAR_LIPOPROTEIN"/>
    <property type="match status" value="1"/>
</dbReference>